<evidence type="ECO:0000313" key="2">
    <source>
        <dbReference type="Proteomes" id="UP000286268"/>
    </source>
</evidence>
<proteinExistence type="predicted"/>
<sequence>MTRIKGSENGTTIFESLLGHNLDILNSWVNLEKEFLGSATFTAAFKEELRRNLAQINGCEYCKAKGAPLESYEDKKLSIAVEFLKTAANNRYKVGEEAFNRLKEVFSDEEISELCSFIAFITACQNFGAMMELKPVCSIE</sequence>
<name>A0A410DN32_9CLOT</name>
<keyword evidence="2" id="KW-1185">Reference proteome</keyword>
<evidence type="ECO:0000313" key="1">
    <source>
        <dbReference type="EMBL" id="QAA30457.1"/>
    </source>
</evidence>
<dbReference type="InterPro" id="IPR029032">
    <property type="entry name" value="AhpD-like"/>
</dbReference>
<dbReference type="Proteomes" id="UP000286268">
    <property type="component" value="Chromosome"/>
</dbReference>
<dbReference type="RefSeq" id="WP_128210909.1">
    <property type="nucleotide sequence ID" value="NZ_CP025746.1"/>
</dbReference>
<dbReference type="KEGG" id="cmah:C1I91_01570"/>
<dbReference type="OrthoDB" id="1257571at2"/>
<dbReference type="EMBL" id="CP025746">
    <property type="protein sequence ID" value="QAA30457.1"/>
    <property type="molecule type" value="Genomic_DNA"/>
</dbReference>
<dbReference type="AlphaFoldDB" id="A0A410DN32"/>
<dbReference type="Gene3D" id="1.20.1290.10">
    <property type="entry name" value="AhpD-like"/>
    <property type="match status" value="1"/>
</dbReference>
<dbReference type="GO" id="GO:0004601">
    <property type="term" value="F:peroxidase activity"/>
    <property type="evidence" value="ECO:0007669"/>
    <property type="project" value="UniProtKB-KW"/>
</dbReference>
<gene>
    <name evidence="1" type="ORF">C1I91_01570</name>
</gene>
<dbReference type="SUPFAM" id="SSF69118">
    <property type="entry name" value="AhpD-like"/>
    <property type="match status" value="1"/>
</dbReference>
<protein>
    <submittedName>
        <fullName evidence="1">Alkylhydroperoxidase</fullName>
    </submittedName>
</protein>
<accession>A0A410DN32</accession>
<keyword evidence="1" id="KW-0575">Peroxidase</keyword>
<organism evidence="1 2">
    <name type="scientific">Clostridium manihotivorum</name>
    <dbReference type="NCBI Taxonomy" id="2320868"/>
    <lineage>
        <taxon>Bacteria</taxon>
        <taxon>Bacillati</taxon>
        <taxon>Bacillota</taxon>
        <taxon>Clostridia</taxon>
        <taxon>Eubacteriales</taxon>
        <taxon>Clostridiaceae</taxon>
        <taxon>Clostridium</taxon>
    </lineage>
</organism>
<reference evidence="1 2" key="1">
    <citation type="submission" date="2018-01" db="EMBL/GenBank/DDBJ databases">
        <title>Genome Sequencing and Assembly of Anaerobacter polyendosporus strain CT4.</title>
        <authorList>
            <person name="Tachaapaikoon C."/>
            <person name="Sutheeworapong S."/>
            <person name="Jenjaroenpun P."/>
            <person name="Wongsurawat T."/>
            <person name="Nookeaw I."/>
            <person name="Cheawchanlertfa P."/>
            <person name="Kosugi A."/>
            <person name="Cheevadhanarak S."/>
            <person name="Ratanakhanokchai K."/>
        </authorList>
    </citation>
    <scope>NUCLEOTIDE SEQUENCE [LARGE SCALE GENOMIC DNA]</scope>
    <source>
        <strain evidence="1 2">CT4</strain>
    </source>
</reference>
<keyword evidence="1" id="KW-0560">Oxidoreductase</keyword>